<evidence type="ECO:0000256" key="1">
    <source>
        <dbReference type="ARBA" id="ARBA00009995"/>
    </source>
</evidence>
<accession>A0A2I0X9Z1</accession>
<evidence type="ECO:0000256" key="2">
    <source>
        <dbReference type="ARBA" id="ARBA00022679"/>
    </source>
</evidence>
<dbReference type="InterPro" id="IPR035595">
    <property type="entry name" value="UDP_glycos_trans_CS"/>
</dbReference>
<evidence type="ECO:0000313" key="8">
    <source>
        <dbReference type="Proteomes" id="UP000233837"/>
    </source>
</evidence>
<dbReference type="OrthoDB" id="5835829at2759"/>
<name>A0A2I0X9Z1_9ASPA</name>
<sequence length="513" mass="56982">MLSKTKKQQVLIEKNHGESSLQSLGERDMDASLVSAKPHAVCVPFPAQGHMNPVLKLAKVLHAQGFHITFVLTEFNYRRLVRSQGPEAVQGLDNFRFASIPDGLPFSDEDATQNIADLCESVMTNCLSPFLRLLAKLNEEASSGAPPVTCIVSDGAMSFTLDAARELGVPEILFWTTSACGFLAYLHFQQLVDRGLVPLKDEADLRNGFLDAEVDWIPGLKKGMQLKYFPTFIRTTDPDDKMLNHILYVTSRASMASAIVLNTFEILEAPVLVALQKLLPSVYAIGPLSLLGRRLIPSDSPLAAISTSLWKEDATWLDWLDGREPQSVVYVNFGSITVMSKEQLVEFAWGLANSGFNFLWVVRPDLLKGESAVLPPEFLEEIKERGMMTSWCAQEELLRHSAVGVFLTHSGWNSTLESLIAGVPMICWPFFAEQQTNCFYSCTDWGVGMEIDNRVRRVEVEGLIREMMAGEKGRVMRKKALEWKESAAKAISPMGSSSVNVEKMKEVLCSSNH</sequence>
<dbReference type="EC" id="2.4.1.-" evidence="4"/>
<evidence type="ECO:0000256" key="5">
    <source>
        <dbReference type="SAM" id="MobiDB-lite"/>
    </source>
</evidence>
<dbReference type="Pfam" id="PF00201">
    <property type="entry name" value="UDPGT"/>
    <property type="match status" value="1"/>
</dbReference>
<evidence type="ECO:0000256" key="3">
    <source>
        <dbReference type="RuleBase" id="RU003718"/>
    </source>
</evidence>
<dbReference type="InterPro" id="IPR002213">
    <property type="entry name" value="UDP_glucos_trans"/>
</dbReference>
<keyword evidence="3" id="KW-0328">Glycosyltransferase</keyword>
<dbReference type="Proteomes" id="UP000233837">
    <property type="component" value="Unassembled WGS sequence"/>
</dbReference>
<reference evidence="7 8" key="1">
    <citation type="journal article" date="2016" name="Sci. Rep.">
        <title>The Dendrobium catenatum Lindl. genome sequence provides insights into polysaccharide synthase, floral development and adaptive evolution.</title>
        <authorList>
            <person name="Zhang G.Q."/>
            <person name="Xu Q."/>
            <person name="Bian C."/>
            <person name="Tsai W.C."/>
            <person name="Yeh C.M."/>
            <person name="Liu K.W."/>
            <person name="Yoshida K."/>
            <person name="Zhang L.S."/>
            <person name="Chang S.B."/>
            <person name="Chen F."/>
            <person name="Shi Y."/>
            <person name="Su Y.Y."/>
            <person name="Zhang Y.Q."/>
            <person name="Chen L.J."/>
            <person name="Yin Y."/>
            <person name="Lin M."/>
            <person name="Huang H."/>
            <person name="Deng H."/>
            <person name="Wang Z.W."/>
            <person name="Zhu S.L."/>
            <person name="Zhao X."/>
            <person name="Deng C."/>
            <person name="Niu S.C."/>
            <person name="Huang J."/>
            <person name="Wang M."/>
            <person name="Liu G.H."/>
            <person name="Yang H.J."/>
            <person name="Xiao X.J."/>
            <person name="Hsiao Y.Y."/>
            <person name="Wu W.L."/>
            <person name="Chen Y.Y."/>
            <person name="Mitsuda N."/>
            <person name="Ohme-Takagi M."/>
            <person name="Luo Y.B."/>
            <person name="Van de Peer Y."/>
            <person name="Liu Z.J."/>
        </authorList>
    </citation>
    <scope>NUCLEOTIDE SEQUENCE [LARGE SCALE GENOMIC DNA]</scope>
    <source>
        <tissue evidence="7">The whole plant</tissue>
    </source>
</reference>
<dbReference type="Pfam" id="PF26168">
    <property type="entry name" value="Glyco_transf_N"/>
    <property type="match status" value="1"/>
</dbReference>
<reference evidence="7 8" key="2">
    <citation type="journal article" date="2017" name="Nature">
        <title>The Apostasia genome and the evolution of orchids.</title>
        <authorList>
            <person name="Zhang G.Q."/>
            <person name="Liu K.W."/>
            <person name="Li Z."/>
            <person name="Lohaus R."/>
            <person name="Hsiao Y.Y."/>
            <person name="Niu S.C."/>
            <person name="Wang J.Y."/>
            <person name="Lin Y.C."/>
            <person name="Xu Q."/>
            <person name="Chen L.J."/>
            <person name="Yoshida K."/>
            <person name="Fujiwara S."/>
            <person name="Wang Z.W."/>
            <person name="Zhang Y.Q."/>
            <person name="Mitsuda N."/>
            <person name="Wang M."/>
            <person name="Liu G.H."/>
            <person name="Pecoraro L."/>
            <person name="Huang H.X."/>
            <person name="Xiao X.J."/>
            <person name="Lin M."/>
            <person name="Wu X.Y."/>
            <person name="Wu W.L."/>
            <person name="Chen Y.Y."/>
            <person name="Chang S.B."/>
            <person name="Sakamoto S."/>
            <person name="Ohme-Takagi M."/>
            <person name="Yagi M."/>
            <person name="Zeng S.J."/>
            <person name="Shen C.Y."/>
            <person name="Yeh C.M."/>
            <person name="Luo Y.B."/>
            <person name="Tsai W.C."/>
            <person name="Van de Peer Y."/>
            <person name="Liu Z.J."/>
        </authorList>
    </citation>
    <scope>NUCLEOTIDE SEQUENCE [LARGE SCALE GENOMIC DNA]</scope>
    <source>
        <tissue evidence="7">The whole plant</tissue>
    </source>
</reference>
<dbReference type="GO" id="GO:0080043">
    <property type="term" value="F:quercetin 3-O-glucosyltransferase activity"/>
    <property type="evidence" value="ECO:0007669"/>
    <property type="project" value="TreeGrafter"/>
</dbReference>
<organism evidence="7 8">
    <name type="scientific">Dendrobium catenatum</name>
    <dbReference type="NCBI Taxonomy" id="906689"/>
    <lineage>
        <taxon>Eukaryota</taxon>
        <taxon>Viridiplantae</taxon>
        <taxon>Streptophyta</taxon>
        <taxon>Embryophyta</taxon>
        <taxon>Tracheophyta</taxon>
        <taxon>Spermatophyta</taxon>
        <taxon>Magnoliopsida</taxon>
        <taxon>Liliopsida</taxon>
        <taxon>Asparagales</taxon>
        <taxon>Orchidaceae</taxon>
        <taxon>Epidendroideae</taxon>
        <taxon>Malaxideae</taxon>
        <taxon>Dendrobiinae</taxon>
        <taxon>Dendrobium</taxon>
    </lineage>
</organism>
<dbReference type="InterPro" id="IPR058980">
    <property type="entry name" value="Glyco_transf_N"/>
</dbReference>
<dbReference type="PROSITE" id="PS00375">
    <property type="entry name" value="UDPGT"/>
    <property type="match status" value="1"/>
</dbReference>
<protein>
    <recommendedName>
        <fullName evidence="4">Glycosyltransferase</fullName>
        <ecNumber evidence="4">2.4.1.-</ecNumber>
    </recommendedName>
</protein>
<dbReference type="SUPFAM" id="SSF53756">
    <property type="entry name" value="UDP-Glycosyltransferase/glycogen phosphorylase"/>
    <property type="match status" value="1"/>
</dbReference>
<dbReference type="STRING" id="906689.A0A2I0X9Z1"/>
<dbReference type="PANTHER" id="PTHR11926:SF774">
    <property type="entry name" value="UDP-GLYCOSYLTRANSFERASE 85A1-RELATED"/>
    <property type="match status" value="1"/>
</dbReference>
<dbReference type="FunFam" id="3.40.50.2000:FF:000055">
    <property type="entry name" value="Glycosyltransferase"/>
    <property type="match status" value="1"/>
</dbReference>
<evidence type="ECO:0000259" key="6">
    <source>
        <dbReference type="Pfam" id="PF26168"/>
    </source>
</evidence>
<feature type="domain" description="Glycosyltransferase N-terminal" evidence="6">
    <location>
        <begin position="41"/>
        <end position="91"/>
    </location>
</feature>
<dbReference type="AlphaFoldDB" id="A0A2I0X9Z1"/>
<dbReference type="EMBL" id="KZ502032">
    <property type="protein sequence ID" value="PKU84721.1"/>
    <property type="molecule type" value="Genomic_DNA"/>
</dbReference>
<keyword evidence="2 3" id="KW-0808">Transferase</keyword>
<evidence type="ECO:0000256" key="4">
    <source>
        <dbReference type="RuleBase" id="RU362057"/>
    </source>
</evidence>
<proteinExistence type="inferred from homology"/>
<dbReference type="FunFam" id="3.40.50.2000:FF:000027">
    <property type="entry name" value="Glycosyltransferase"/>
    <property type="match status" value="1"/>
</dbReference>
<gene>
    <name evidence="7" type="primary">UGT85A1</name>
    <name evidence="7" type="ORF">MA16_Dca008131</name>
</gene>
<dbReference type="PANTHER" id="PTHR11926">
    <property type="entry name" value="GLUCOSYL/GLUCURONOSYL TRANSFERASES"/>
    <property type="match status" value="1"/>
</dbReference>
<keyword evidence="8" id="KW-1185">Reference proteome</keyword>
<evidence type="ECO:0000313" key="7">
    <source>
        <dbReference type="EMBL" id="PKU84721.1"/>
    </source>
</evidence>
<comment type="similarity">
    <text evidence="1 3">Belongs to the UDP-glycosyltransferase family.</text>
</comment>
<dbReference type="GO" id="GO:0080044">
    <property type="term" value="F:quercetin 7-O-glucosyltransferase activity"/>
    <property type="evidence" value="ECO:0007669"/>
    <property type="project" value="TreeGrafter"/>
</dbReference>
<dbReference type="CDD" id="cd03784">
    <property type="entry name" value="GT1_Gtf-like"/>
    <property type="match status" value="1"/>
</dbReference>
<feature type="region of interest" description="Disordered" evidence="5">
    <location>
        <begin position="1"/>
        <end position="24"/>
    </location>
</feature>
<dbReference type="Gene3D" id="3.40.50.2000">
    <property type="entry name" value="Glycogen Phosphorylase B"/>
    <property type="match status" value="2"/>
</dbReference>